<gene>
    <name evidence="1" type="ORF">Ctob_004790</name>
</gene>
<dbReference type="InterPro" id="IPR050990">
    <property type="entry name" value="UPF0237/GcvR_regulator"/>
</dbReference>
<dbReference type="PANTHER" id="PTHR34875:SF6">
    <property type="entry name" value="UPF0237 PROTEIN MJ1558"/>
    <property type="match status" value="1"/>
</dbReference>
<accession>A0A0M0J951</accession>
<dbReference type="PANTHER" id="PTHR34875">
    <property type="entry name" value="UPF0237 PROTEIN MJ1558"/>
    <property type="match status" value="1"/>
</dbReference>
<keyword evidence="2" id="KW-1185">Reference proteome</keyword>
<dbReference type="AlphaFoldDB" id="A0A0M0J951"/>
<dbReference type="Gene3D" id="3.30.70.260">
    <property type="match status" value="2"/>
</dbReference>
<dbReference type="Proteomes" id="UP000037460">
    <property type="component" value="Unassembled WGS sequence"/>
</dbReference>
<dbReference type="Pfam" id="PF13740">
    <property type="entry name" value="ACT_6"/>
    <property type="match status" value="1"/>
</dbReference>
<dbReference type="SUPFAM" id="SSF55021">
    <property type="entry name" value="ACT-like"/>
    <property type="match status" value="2"/>
</dbReference>
<dbReference type="InterPro" id="IPR045865">
    <property type="entry name" value="ACT-like_dom_sf"/>
</dbReference>
<organism evidence="1 2">
    <name type="scientific">Chrysochromulina tobinii</name>
    <dbReference type="NCBI Taxonomy" id="1460289"/>
    <lineage>
        <taxon>Eukaryota</taxon>
        <taxon>Haptista</taxon>
        <taxon>Haptophyta</taxon>
        <taxon>Prymnesiophyceae</taxon>
        <taxon>Prymnesiales</taxon>
        <taxon>Chrysochromulinaceae</taxon>
        <taxon>Chrysochromulina</taxon>
    </lineage>
</organism>
<name>A0A0M0J951_9EUKA</name>
<dbReference type="EMBL" id="JWZX01003242">
    <property type="protein sequence ID" value="KOO22882.1"/>
    <property type="molecule type" value="Genomic_DNA"/>
</dbReference>
<proteinExistence type="predicted"/>
<dbReference type="OrthoDB" id="5345392at2759"/>
<sequence>MSTKIVATAFGPDREGVLTDFTRVVLGVGGTIGGSRAVTVSGTFTMSAVVFLPDEDHSLVAEFSNNLQTAMPNYVTGIRPAKSERNMVFCKLDIKANKEYGLIAQISDHIKSRGFSFASLRTHQRQSPDGDDVFTAVAVLMHPPGKKPDILTVEKEFYEMGDKLDVDVKFAPYQ</sequence>
<reference evidence="2" key="1">
    <citation type="journal article" date="2015" name="PLoS Genet.">
        <title>Genome Sequence and Transcriptome Analyses of Chrysochromulina tobin: Metabolic Tools for Enhanced Algal Fitness in the Prominent Order Prymnesiales (Haptophyceae).</title>
        <authorList>
            <person name="Hovde B.T."/>
            <person name="Deodato C.R."/>
            <person name="Hunsperger H.M."/>
            <person name="Ryken S.A."/>
            <person name="Yost W."/>
            <person name="Jha R.K."/>
            <person name="Patterson J."/>
            <person name="Monnat R.J. Jr."/>
            <person name="Barlow S.B."/>
            <person name="Starkenburg S.R."/>
            <person name="Cattolico R.A."/>
        </authorList>
    </citation>
    <scope>NUCLEOTIDE SEQUENCE</scope>
    <source>
        <strain evidence="2">CCMP291</strain>
    </source>
</reference>
<evidence type="ECO:0000313" key="2">
    <source>
        <dbReference type="Proteomes" id="UP000037460"/>
    </source>
</evidence>
<protein>
    <submittedName>
        <fullName evidence="1">Act domain protein</fullName>
    </submittedName>
</protein>
<evidence type="ECO:0000313" key="1">
    <source>
        <dbReference type="EMBL" id="KOO22882.1"/>
    </source>
</evidence>
<comment type="caution">
    <text evidence="1">The sequence shown here is derived from an EMBL/GenBank/DDBJ whole genome shotgun (WGS) entry which is preliminary data.</text>
</comment>